<dbReference type="EMBL" id="VORW01000002">
    <property type="protein sequence ID" value="TXE13519.1"/>
    <property type="molecule type" value="Genomic_DNA"/>
</dbReference>
<dbReference type="Gene3D" id="1.20.1600.10">
    <property type="entry name" value="Outer membrane efflux proteins (OEP)"/>
    <property type="match status" value="1"/>
</dbReference>
<accession>A0A5C7B136</accession>
<keyword evidence="1" id="KW-0732">Signal</keyword>
<feature type="chain" id="PRO_5022865116" evidence="1">
    <location>
        <begin position="21"/>
        <end position="394"/>
    </location>
</feature>
<dbReference type="OrthoDB" id="712316at2"/>
<sequence>MLKNNVLAFCVCLFSFVAVAQSPSTMDALQQIEQNNATLKAFSSLLESKKLTQKALNNLPDPQAGAYYLPFGNHTSGDYTEFQVTQSFEFPTVYSTRGTLIDMQEAQNAMEYQLKRQEVLLPALKLLNELIFLDKKEDVEQIRVLQSKKIFDQTNELFELEQVGILELNKAKIAWIQEQFKLDILGSDRKKIMIELKNMNGGMELDFAPNDYVGSLIVDDPESLWQEKMQVDPELRILGEQENVAQQQIKLSKNKTLPNLTAGYNYQGVSGSTYSGIYGGISIPLWSSRNTVKAAEANYDYQKSFTQVKTDVLHTKFLGKYEVYQVLLKKYQEYQSTLQSLGSEELLLQAFELGELSFMQYYIELQFYQKALDSMLEMENQLVQSKAELLKHQL</sequence>
<evidence type="ECO:0000256" key="1">
    <source>
        <dbReference type="SAM" id="SignalP"/>
    </source>
</evidence>
<dbReference type="SUPFAM" id="SSF56954">
    <property type="entry name" value="Outer membrane efflux proteins (OEP)"/>
    <property type="match status" value="1"/>
</dbReference>
<name>A0A5C7B136_9BACT</name>
<feature type="signal peptide" evidence="1">
    <location>
        <begin position="1"/>
        <end position="20"/>
    </location>
</feature>
<comment type="caution">
    <text evidence="2">The sequence shown here is derived from an EMBL/GenBank/DDBJ whole genome shotgun (WGS) entry which is preliminary data.</text>
</comment>
<reference evidence="2 3" key="1">
    <citation type="submission" date="2019-08" db="EMBL/GenBank/DDBJ databases">
        <title>Genomes sequence of Algoriphagus aquimarinus ACAM450.</title>
        <authorList>
            <person name="Bowman J.P."/>
        </authorList>
    </citation>
    <scope>NUCLEOTIDE SEQUENCE [LARGE SCALE GENOMIC DNA]</scope>
    <source>
        <strain evidence="2 3">ACAM 450</strain>
    </source>
</reference>
<evidence type="ECO:0000313" key="3">
    <source>
        <dbReference type="Proteomes" id="UP000321935"/>
    </source>
</evidence>
<protein>
    <submittedName>
        <fullName evidence="2">TolC family protein</fullName>
    </submittedName>
</protein>
<dbReference type="GO" id="GO:0015562">
    <property type="term" value="F:efflux transmembrane transporter activity"/>
    <property type="evidence" value="ECO:0007669"/>
    <property type="project" value="InterPro"/>
</dbReference>
<evidence type="ECO:0000313" key="2">
    <source>
        <dbReference type="EMBL" id="TXE13519.1"/>
    </source>
</evidence>
<dbReference type="Proteomes" id="UP000321935">
    <property type="component" value="Unassembled WGS sequence"/>
</dbReference>
<organism evidence="2 3">
    <name type="scientific">Algoriphagus aquimarinus</name>
    <dbReference type="NCBI Taxonomy" id="237018"/>
    <lineage>
        <taxon>Bacteria</taxon>
        <taxon>Pseudomonadati</taxon>
        <taxon>Bacteroidota</taxon>
        <taxon>Cytophagia</taxon>
        <taxon>Cytophagales</taxon>
        <taxon>Cyclobacteriaceae</taxon>
        <taxon>Algoriphagus</taxon>
    </lineage>
</organism>
<dbReference type="RefSeq" id="WP_146915697.1">
    <property type="nucleotide sequence ID" value="NZ_VORW01000002.1"/>
</dbReference>
<proteinExistence type="predicted"/>
<gene>
    <name evidence="2" type="ORF">ESV85_05970</name>
</gene>
<dbReference type="AlphaFoldDB" id="A0A5C7B136"/>